<keyword evidence="2" id="KW-1185">Reference proteome</keyword>
<name>A0ABR6WG65_9BACT</name>
<proteinExistence type="predicted"/>
<evidence type="ECO:0000313" key="2">
    <source>
        <dbReference type="Proteomes" id="UP000700732"/>
    </source>
</evidence>
<sequence length="42" mass="4692">MKAIKKVLVTELLRLGRCRSETPAPMEAITEVGVSIYAQFIK</sequence>
<dbReference type="EMBL" id="VFIA01000068">
    <property type="protein sequence ID" value="MBC3794952.1"/>
    <property type="molecule type" value="Genomic_DNA"/>
</dbReference>
<organism evidence="1 2">
    <name type="scientific">Spirosoma utsteinense</name>
    <dbReference type="NCBI Taxonomy" id="2585773"/>
    <lineage>
        <taxon>Bacteria</taxon>
        <taxon>Pseudomonadati</taxon>
        <taxon>Bacteroidota</taxon>
        <taxon>Cytophagia</taxon>
        <taxon>Cytophagales</taxon>
        <taxon>Cytophagaceae</taxon>
        <taxon>Spirosoma</taxon>
    </lineage>
</organism>
<dbReference type="Proteomes" id="UP000700732">
    <property type="component" value="Unassembled WGS sequence"/>
</dbReference>
<gene>
    <name evidence="1" type="ORF">FH603_5484</name>
</gene>
<evidence type="ECO:0000313" key="1">
    <source>
        <dbReference type="EMBL" id="MBC3794952.1"/>
    </source>
</evidence>
<reference evidence="1 2" key="1">
    <citation type="submission" date="2019-06" db="EMBL/GenBank/DDBJ databases">
        <title>Spirosoma utsteinense sp. nov. isolated from Antarctic ice-free soils.</title>
        <authorList>
            <person name="Tahon G."/>
        </authorList>
    </citation>
    <scope>NUCLEOTIDE SEQUENCE [LARGE SCALE GENOMIC DNA]</scope>
    <source>
        <strain evidence="1 2">LMG 31447</strain>
    </source>
</reference>
<comment type="caution">
    <text evidence="1">The sequence shown here is derived from an EMBL/GenBank/DDBJ whole genome shotgun (WGS) entry which is preliminary data.</text>
</comment>
<protein>
    <submittedName>
        <fullName evidence="1">Uncharacterized protein</fullName>
    </submittedName>
</protein>
<accession>A0ABR6WG65</accession>